<keyword evidence="2" id="KW-1185">Reference proteome</keyword>
<protein>
    <submittedName>
        <fullName evidence="1">Uncharacterized protein</fullName>
    </submittedName>
</protein>
<organism evidence="1 2">
    <name type="scientific">Egibacter rhizosphaerae</name>
    <dbReference type="NCBI Taxonomy" id="1670831"/>
    <lineage>
        <taxon>Bacteria</taxon>
        <taxon>Bacillati</taxon>
        <taxon>Actinomycetota</taxon>
        <taxon>Nitriliruptoria</taxon>
        <taxon>Egibacterales</taxon>
        <taxon>Egibacteraceae</taxon>
        <taxon>Egibacter</taxon>
    </lineage>
</organism>
<evidence type="ECO:0000313" key="2">
    <source>
        <dbReference type="Proteomes" id="UP000291469"/>
    </source>
</evidence>
<gene>
    <name evidence="1" type="ORF">ER308_01425</name>
</gene>
<dbReference type="AlphaFoldDB" id="A0A411YAX7"/>
<dbReference type="Proteomes" id="UP000291469">
    <property type="component" value="Chromosome"/>
</dbReference>
<dbReference type="EMBL" id="CP036402">
    <property type="protein sequence ID" value="QBI18361.1"/>
    <property type="molecule type" value="Genomic_DNA"/>
</dbReference>
<evidence type="ECO:0000313" key="1">
    <source>
        <dbReference type="EMBL" id="QBI18361.1"/>
    </source>
</evidence>
<name>A0A411YAX7_9ACTN</name>
<dbReference type="OrthoDB" id="1550386at2"/>
<dbReference type="KEGG" id="erz:ER308_01425"/>
<accession>A0A411YAX7</accession>
<sequence>MRSRTIASSGSLTRSFGKIRDYALMRLAGVIAKRHQRSRAFGWSVVAYKSGDQLGLMRLDGIVVAPRPHQAWRG</sequence>
<proteinExistence type="predicted"/>
<reference evidence="1 2" key="1">
    <citation type="submission" date="2019-01" db="EMBL/GenBank/DDBJ databases">
        <title>Egibacter rhizosphaerae EGI 80759T.</title>
        <authorList>
            <person name="Chen D.-D."/>
            <person name="Tian Y."/>
            <person name="Jiao J.-Y."/>
            <person name="Zhang X.-T."/>
            <person name="Zhang Y.-G."/>
            <person name="Zhang Y."/>
            <person name="Xiao M."/>
            <person name="Shu W.-S."/>
            <person name="Li W.-J."/>
        </authorList>
    </citation>
    <scope>NUCLEOTIDE SEQUENCE [LARGE SCALE GENOMIC DNA]</scope>
    <source>
        <strain evidence="1 2">EGI 80759</strain>
    </source>
</reference>